<dbReference type="PANTHER" id="PTHR42685:SF22">
    <property type="entry name" value="CONDITIONED MEDIUM FACTOR RECEPTOR 1"/>
    <property type="match status" value="1"/>
</dbReference>
<keyword evidence="2" id="KW-0560">Oxidoreductase</keyword>
<protein>
    <submittedName>
        <fullName evidence="2">NAD(P)/FAD-dependent oxidoreductase</fullName>
        <ecNumber evidence="2">1.-.-.-</ecNumber>
    </submittedName>
</protein>
<accession>A0ABV8PR31</accession>
<dbReference type="InterPro" id="IPR036188">
    <property type="entry name" value="FAD/NAD-bd_sf"/>
</dbReference>
<dbReference type="GO" id="GO:0016491">
    <property type="term" value="F:oxidoreductase activity"/>
    <property type="evidence" value="ECO:0007669"/>
    <property type="project" value="UniProtKB-KW"/>
</dbReference>
<evidence type="ECO:0000313" key="2">
    <source>
        <dbReference type="EMBL" id="MFC4230457.1"/>
    </source>
</evidence>
<dbReference type="InterPro" id="IPR002938">
    <property type="entry name" value="FAD-bd"/>
</dbReference>
<dbReference type="Pfam" id="PF01494">
    <property type="entry name" value="FAD_binding_3"/>
    <property type="match status" value="1"/>
</dbReference>
<dbReference type="PRINTS" id="PR00420">
    <property type="entry name" value="RNGMNOXGNASE"/>
</dbReference>
<sequence>MDSITKYDVAIIGGGLAGLTLAIQCARAGFITALYEKEHYPFHRVCGEYISLESKDFLKNMGVDIEALQLPIINTLHITDSYGHLYHFTLPLGGFGISRFMLDDILYQQAQQAGVHIFTATKVQNVVFNNQQFAISTSHHQHKATVAVGSFGKRSNLDVKLQRPFINQNKGRLHNYIGIKYHIKHAHPVDTIALHNFKNGYCGISKIEGDTYCLCYLTTADNLKANDGSIKQMEATVLQKNPKLKDILTQAEFLYEAPLAISQISFSPKATVENHMLMVGDAAGLITPLCGNGMSMALHGSKLAFTQIQAYLQKDISRKDMEENFTNEWKAHFGKRLWIGRMVQRLFGGNYVTYLFLKTMQQSKWLSTKLIKATHGQPF</sequence>
<dbReference type="EMBL" id="JBHSDC010000002">
    <property type="protein sequence ID" value="MFC4230457.1"/>
    <property type="molecule type" value="Genomic_DNA"/>
</dbReference>
<keyword evidence="3" id="KW-1185">Reference proteome</keyword>
<evidence type="ECO:0000259" key="1">
    <source>
        <dbReference type="Pfam" id="PF01494"/>
    </source>
</evidence>
<organism evidence="2 3">
    <name type="scientific">Parasediminibacterium paludis</name>
    <dbReference type="NCBI Taxonomy" id="908966"/>
    <lineage>
        <taxon>Bacteria</taxon>
        <taxon>Pseudomonadati</taxon>
        <taxon>Bacteroidota</taxon>
        <taxon>Chitinophagia</taxon>
        <taxon>Chitinophagales</taxon>
        <taxon>Chitinophagaceae</taxon>
        <taxon>Parasediminibacterium</taxon>
    </lineage>
</organism>
<dbReference type="RefSeq" id="WP_379011622.1">
    <property type="nucleotide sequence ID" value="NZ_JBHSDC010000002.1"/>
</dbReference>
<proteinExistence type="predicted"/>
<dbReference type="PANTHER" id="PTHR42685">
    <property type="entry name" value="GERANYLGERANYL DIPHOSPHATE REDUCTASE"/>
    <property type="match status" value="1"/>
</dbReference>
<dbReference type="Proteomes" id="UP001595906">
    <property type="component" value="Unassembled WGS sequence"/>
</dbReference>
<dbReference type="SUPFAM" id="SSF51905">
    <property type="entry name" value="FAD/NAD(P)-binding domain"/>
    <property type="match status" value="1"/>
</dbReference>
<comment type="caution">
    <text evidence="2">The sequence shown here is derived from an EMBL/GenBank/DDBJ whole genome shotgun (WGS) entry which is preliminary data.</text>
</comment>
<feature type="domain" description="FAD-binding" evidence="1">
    <location>
        <begin position="6"/>
        <end position="307"/>
    </location>
</feature>
<dbReference type="InterPro" id="IPR050407">
    <property type="entry name" value="Geranylgeranyl_reductase"/>
</dbReference>
<evidence type="ECO:0000313" key="3">
    <source>
        <dbReference type="Proteomes" id="UP001595906"/>
    </source>
</evidence>
<dbReference type="EC" id="1.-.-.-" evidence="2"/>
<gene>
    <name evidence="2" type="ORF">ACFOW1_01045</name>
</gene>
<reference evidence="3" key="1">
    <citation type="journal article" date="2019" name="Int. J. Syst. Evol. Microbiol.">
        <title>The Global Catalogue of Microorganisms (GCM) 10K type strain sequencing project: providing services to taxonomists for standard genome sequencing and annotation.</title>
        <authorList>
            <consortium name="The Broad Institute Genomics Platform"/>
            <consortium name="The Broad Institute Genome Sequencing Center for Infectious Disease"/>
            <person name="Wu L."/>
            <person name="Ma J."/>
        </authorList>
    </citation>
    <scope>NUCLEOTIDE SEQUENCE [LARGE SCALE GENOMIC DNA]</scope>
    <source>
        <strain evidence="3">CECT 8010</strain>
    </source>
</reference>
<dbReference type="Gene3D" id="3.50.50.60">
    <property type="entry name" value="FAD/NAD(P)-binding domain"/>
    <property type="match status" value="1"/>
</dbReference>
<name>A0ABV8PR31_9BACT</name>